<gene>
    <name evidence="1" type="ORF">pv_202</name>
</gene>
<evidence type="ECO:0000313" key="2">
    <source>
        <dbReference type="Proteomes" id="UP000202176"/>
    </source>
</evidence>
<dbReference type="RefSeq" id="YP_009001104.1">
    <property type="nucleotide sequence ID" value="NC_023423.1"/>
</dbReference>
<dbReference type="KEGG" id="vg:18266230"/>
<reference evidence="1 2" key="1">
    <citation type="journal article" date="2014" name="Proc. Natl. Acad. Sci. U.S.A.">
        <title>Thirty-thousand-year-old distant relative of giant icosahedral DNA viruses with a pandoravirus morphology.</title>
        <authorList>
            <person name="Legendre M."/>
            <person name="Bartoli J."/>
            <person name="Shmakova L."/>
            <person name="Jeudy S."/>
            <person name="Labadie K."/>
            <person name="Adrait A."/>
            <person name="Lescot M."/>
            <person name="Poirot O."/>
            <person name="Bertaux L."/>
            <person name="Bruley C."/>
            <person name="Coute Y."/>
            <person name="Rivkina E."/>
            <person name="Abergel C."/>
            <person name="Claverie J.M."/>
        </authorList>
    </citation>
    <scope>NUCLEOTIDE SEQUENCE [LARGE SCALE GENOMIC DNA]</scope>
    <source>
        <strain evidence="1">P1084-T</strain>
    </source>
</reference>
<proteinExistence type="predicted"/>
<name>W5S529_9VIRU</name>
<dbReference type="OrthoDB" id="40442at10239"/>
<accession>W5S529</accession>
<protein>
    <submittedName>
        <fullName evidence="1">Uncharacterized protein</fullName>
    </submittedName>
</protein>
<sequence>MNPPSLFNLTLLPFSLRDTLEICSSGRFPPCTEIWKEKAEKNLKIPRQFFDLYLGSDLSSPRPILESYRYLELAVINSFLPESAVSRDRKTGQITGIFESFAGVKDAIIRGDEQEFEFFFARLKPEAKSKLTQILNSQTLLPELFPQGPEAISIHIFGILYRRLVEDVPFDQFGPYITEVQFWLAGIEPSNDISDWDYREEVREKIQKRYLADSSRTQQIIESPADYFFETFLPLVEKGDQKALQYFLDNFSKGIANYLTEQVFIAVLRSGRIDFLDAFSPYLRKIGLKWGLTLPSQTTSIEDSSRTPDLSTNYFVAAAYGGNPKMVEFLSLIRGETPAEIVAKGNYSFANKYVRSAVDGFFSHRNILGTYDLIQPIPFNSWTTDLVALSGLPIDILDLLYHKFPIIEDSPSRTWFLGKILSQNLGYLNVVFYCLAQLETQIRNENFFEYLFVSTIPESVFTDGKILTPLSVSIIESAIESWKVSVLPPLVENN</sequence>
<dbReference type="EMBL" id="KF740664">
    <property type="protein sequence ID" value="AHH01769.1"/>
    <property type="molecule type" value="Genomic_DNA"/>
</dbReference>
<evidence type="ECO:0000313" key="1">
    <source>
        <dbReference type="EMBL" id="AHH01769.1"/>
    </source>
</evidence>
<dbReference type="Proteomes" id="UP000202176">
    <property type="component" value="Segment"/>
</dbReference>
<dbReference type="GeneID" id="18266230"/>
<organism evidence="1 2">
    <name type="scientific">Pithovirus sibericum</name>
    <dbReference type="NCBI Taxonomy" id="1450746"/>
    <lineage>
        <taxon>Viruses</taxon>
        <taxon>Pithoviruses</taxon>
        <taxon>Orthopithovirinae</taxon>
        <taxon>Alphapithovirus</taxon>
        <taxon>Alphapithovirus sibericum</taxon>
    </lineage>
</organism>
<keyword evidence="2" id="KW-1185">Reference proteome</keyword>